<sequence>SPFRVIADYPYEPSRVVVTGLQSEAYVGCPVLFDIDASRTREAPIAVTVPPIYQQPLLEKDIALPRLYHARFTPVGEPGCLVPVDITYDGKALPSSPFLIKLLPEVDVNMMTVSGLDGSTRFLDVCASREVAARIDVSKCGNVTDLKVLVLVRIFILK</sequence>
<reference evidence="3" key="2">
    <citation type="submission" date="2017-02" db="UniProtKB">
        <authorList>
            <consortium name="WormBaseParasite"/>
        </authorList>
    </citation>
    <scope>IDENTIFICATION</scope>
</reference>
<dbReference type="SUPFAM" id="SSF81296">
    <property type="entry name" value="E set domains"/>
    <property type="match status" value="1"/>
</dbReference>
<feature type="repeat" description="Filamin" evidence="1">
    <location>
        <begin position="8"/>
        <end position="102"/>
    </location>
</feature>
<keyword evidence="2" id="KW-1185">Reference proteome</keyword>
<dbReference type="STRING" id="6313.A0A0K0D7W9"/>
<proteinExistence type="predicted"/>
<protein>
    <submittedName>
        <fullName evidence="3">Cadherin domain-containing protein</fullName>
    </submittedName>
</protein>
<dbReference type="PROSITE" id="PS50194">
    <property type="entry name" value="FILAMIN_REPEAT"/>
    <property type="match status" value="1"/>
</dbReference>
<accession>A0A0K0D7W9</accession>
<evidence type="ECO:0000256" key="1">
    <source>
        <dbReference type="PROSITE-ProRule" id="PRU00087"/>
    </source>
</evidence>
<dbReference type="Proteomes" id="UP000035642">
    <property type="component" value="Unassembled WGS sequence"/>
</dbReference>
<organism evidence="2 3">
    <name type="scientific">Angiostrongylus cantonensis</name>
    <name type="common">Rat lungworm</name>
    <dbReference type="NCBI Taxonomy" id="6313"/>
    <lineage>
        <taxon>Eukaryota</taxon>
        <taxon>Metazoa</taxon>
        <taxon>Ecdysozoa</taxon>
        <taxon>Nematoda</taxon>
        <taxon>Chromadorea</taxon>
        <taxon>Rhabditida</taxon>
        <taxon>Rhabditina</taxon>
        <taxon>Rhabditomorpha</taxon>
        <taxon>Strongyloidea</taxon>
        <taxon>Metastrongylidae</taxon>
        <taxon>Angiostrongylus</taxon>
    </lineage>
</organism>
<reference evidence="2" key="1">
    <citation type="submission" date="2012-09" db="EMBL/GenBank/DDBJ databases">
        <authorList>
            <person name="Martin A.A."/>
        </authorList>
    </citation>
    <scope>NUCLEOTIDE SEQUENCE</scope>
</reference>
<evidence type="ECO:0000313" key="2">
    <source>
        <dbReference type="Proteomes" id="UP000035642"/>
    </source>
</evidence>
<dbReference type="InterPro" id="IPR013783">
    <property type="entry name" value="Ig-like_fold"/>
</dbReference>
<dbReference type="AlphaFoldDB" id="A0A0K0D7W9"/>
<name>A0A0K0D7W9_ANGCA</name>
<dbReference type="InterPro" id="IPR017868">
    <property type="entry name" value="Filamin/ABP280_repeat-like"/>
</dbReference>
<dbReference type="Gene3D" id="2.60.40.10">
    <property type="entry name" value="Immunoglobulins"/>
    <property type="match status" value="1"/>
</dbReference>
<dbReference type="InterPro" id="IPR014756">
    <property type="entry name" value="Ig_E-set"/>
</dbReference>
<evidence type="ECO:0000313" key="3">
    <source>
        <dbReference type="WBParaSite" id="ACAC_0000616401-mRNA-1"/>
    </source>
</evidence>
<dbReference type="WBParaSite" id="ACAC_0000616401-mRNA-1">
    <property type="protein sequence ID" value="ACAC_0000616401-mRNA-1"/>
    <property type="gene ID" value="ACAC_0000616401"/>
</dbReference>